<dbReference type="AlphaFoldDB" id="A0A6I6JBY1"/>
<proteinExistence type="predicted"/>
<feature type="region of interest" description="Disordered" evidence="1">
    <location>
        <begin position="39"/>
        <end position="65"/>
    </location>
</feature>
<name>A0A6I6JBY1_9BACT</name>
<dbReference type="KEGG" id="psel:GM415_05535"/>
<dbReference type="Proteomes" id="UP000428328">
    <property type="component" value="Chromosome"/>
</dbReference>
<feature type="compositionally biased region" description="Polar residues" evidence="1">
    <location>
        <begin position="54"/>
        <end position="65"/>
    </location>
</feature>
<keyword evidence="3" id="KW-1185">Reference proteome</keyword>
<gene>
    <name evidence="2" type="ORF">GM415_05535</name>
</gene>
<evidence type="ECO:0000313" key="2">
    <source>
        <dbReference type="EMBL" id="QGY39601.1"/>
    </source>
</evidence>
<dbReference type="EMBL" id="CP046400">
    <property type="protein sequence ID" value="QGY39601.1"/>
    <property type="molecule type" value="Genomic_DNA"/>
</dbReference>
<sequence length="65" mass="6795">MCNAIPIAAVLLLLLVAGTLCRCLRPSSPNAELLATLLDEPEPAEGKSGRQHNAETTVRQSPATA</sequence>
<evidence type="ECO:0000313" key="3">
    <source>
        <dbReference type="Proteomes" id="UP000428328"/>
    </source>
</evidence>
<dbReference type="RefSeq" id="WP_158946826.1">
    <property type="nucleotide sequence ID" value="NZ_CP046400.1"/>
</dbReference>
<evidence type="ECO:0000256" key="1">
    <source>
        <dbReference type="SAM" id="MobiDB-lite"/>
    </source>
</evidence>
<accession>A0A6I6JBY1</accession>
<organism evidence="2 3">
    <name type="scientific">Pseudodesulfovibrio cashew</name>
    <dbReference type="NCBI Taxonomy" id="2678688"/>
    <lineage>
        <taxon>Bacteria</taxon>
        <taxon>Pseudomonadati</taxon>
        <taxon>Thermodesulfobacteriota</taxon>
        <taxon>Desulfovibrionia</taxon>
        <taxon>Desulfovibrionales</taxon>
        <taxon>Desulfovibrionaceae</taxon>
    </lineage>
</organism>
<reference evidence="2 3" key="1">
    <citation type="submission" date="2019-11" db="EMBL/GenBank/DDBJ databases">
        <authorList>
            <person name="Zheng R.K."/>
            <person name="Sun C.M."/>
        </authorList>
    </citation>
    <scope>NUCLEOTIDE SEQUENCE [LARGE SCALE GENOMIC DNA]</scope>
    <source>
        <strain evidence="2 3">SRB007</strain>
    </source>
</reference>
<protein>
    <submittedName>
        <fullName evidence="2">Uncharacterized protein</fullName>
    </submittedName>
</protein>